<protein>
    <submittedName>
        <fullName evidence="3">ATPase</fullName>
    </submittedName>
</protein>
<name>A0A0C1TM68_9BACT</name>
<dbReference type="SMART" id="SM00382">
    <property type="entry name" value="AAA"/>
    <property type="match status" value="1"/>
</dbReference>
<evidence type="ECO:0000313" key="4">
    <source>
        <dbReference type="Proteomes" id="UP000031433"/>
    </source>
</evidence>
<dbReference type="InterPro" id="IPR027417">
    <property type="entry name" value="P-loop_NTPase"/>
</dbReference>
<dbReference type="NCBIfam" id="TIGR03015">
    <property type="entry name" value="pepcterm_ATPase"/>
    <property type="match status" value="1"/>
</dbReference>
<organism evidence="3 4">
    <name type="scientific">Geobacter soli</name>
    <dbReference type="NCBI Taxonomy" id="1510391"/>
    <lineage>
        <taxon>Bacteria</taxon>
        <taxon>Pseudomonadati</taxon>
        <taxon>Thermodesulfobacteriota</taxon>
        <taxon>Desulfuromonadia</taxon>
        <taxon>Geobacterales</taxon>
        <taxon>Geobacteraceae</taxon>
        <taxon>Geobacter</taxon>
    </lineage>
</organism>
<reference evidence="3 4" key="1">
    <citation type="submission" date="2015-01" db="EMBL/GenBank/DDBJ databases">
        <title>Genome sequence of the anaerobic bacterium Geobacter soli GSS01, a dissimilatory Fe(III) reducer from soil.</title>
        <authorList>
            <person name="Yang G."/>
            <person name="Zhou S."/>
        </authorList>
    </citation>
    <scope>NUCLEOTIDE SEQUENCE [LARGE SCALE GENOMIC DNA]</scope>
    <source>
        <strain evidence="3 4">GSS01</strain>
    </source>
</reference>
<dbReference type="InterPro" id="IPR017466">
    <property type="entry name" value="XrtA-assoc_ATPase-like"/>
</dbReference>
<feature type="domain" description="AAA+ ATPase" evidence="2">
    <location>
        <begin position="42"/>
        <end position="183"/>
    </location>
</feature>
<dbReference type="RefSeq" id="WP_039644129.1">
    <property type="nucleotide sequence ID" value="NZ_JXBL01000001.1"/>
</dbReference>
<feature type="region of interest" description="Disordered" evidence="1">
    <location>
        <begin position="276"/>
        <end position="295"/>
    </location>
</feature>
<dbReference type="SUPFAM" id="SSF52540">
    <property type="entry name" value="P-loop containing nucleoside triphosphate hydrolases"/>
    <property type="match status" value="1"/>
</dbReference>
<dbReference type="InterPro" id="IPR003593">
    <property type="entry name" value="AAA+_ATPase"/>
</dbReference>
<proteinExistence type="predicted"/>
<dbReference type="InterPro" id="IPR052026">
    <property type="entry name" value="ExeA_AAA_ATPase_DNA-bind"/>
</dbReference>
<sequence length="388" mass="43849">MYEAYFNLTTKPFELLPNPDFIFPSKSHKRALMYLDYGIRERAGFILLTGDIGTGKTTLIRNMMQLKDERTIISRIFNTRVEPEQLLAMICHDFGIPAEGRGKVALLNELNDYLIEQFARGNRPVLIIDEAQNLSVDLLEDIRLLSNLETSDTKLLQIVLVGQPELRDVLALPQLLQLRQRISINCHISPLSREETEGYIFHRLERAGNRNAVAFSSDALDIVYRYSRGIPRLVNIICDFILLSAFAEQTTEIPGEMVRDIIGDLDFENYYWGGADASTSERSPETAPPAPARSGEAAELVATLRAVIDRLESLEGDFARMSRGVLDEMSEKVVSLENAFRFHVDETDSHISEIRRRIEKNQNLEVGTTGDCQPQDSPKGLLKRMFGA</sequence>
<dbReference type="CDD" id="cd00009">
    <property type="entry name" value="AAA"/>
    <property type="match status" value="1"/>
</dbReference>
<evidence type="ECO:0000256" key="1">
    <source>
        <dbReference type="SAM" id="MobiDB-lite"/>
    </source>
</evidence>
<dbReference type="InterPro" id="IPR049945">
    <property type="entry name" value="AAA_22"/>
</dbReference>
<evidence type="ECO:0000313" key="3">
    <source>
        <dbReference type="EMBL" id="KIE41984.1"/>
    </source>
</evidence>
<accession>A0A0C1TM68</accession>
<dbReference type="Pfam" id="PF13401">
    <property type="entry name" value="AAA_22"/>
    <property type="match status" value="1"/>
</dbReference>
<keyword evidence="4" id="KW-1185">Reference proteome</keyword>
<dbReference type="PANTHER" id="PTHR35894">
    <property type="entry name" value="GENERAL SECRETION PATHWAY PROTEIN A-RELATED"/>
    <property type="match status" value="1"/>
</dbReference>
<dbReference type="Gene3D" id="3.40.50.300">
    <property type="entry name" value="P-loop containing nucleotide triphosphate hydrolases"/>
    <property type="match status" value="1"/>
</dbReference>
<comment type="caution">
    <text evidence="3">The sequence shown here is derived from an EMBL/GenBank/DDBJ whole genome shotgun (WGS) entry which is preliminary data.</text>
</comment>
<gene>
    <name evidence="3" type="ORF">SE37_04740</name>
</gene>
<dbReference type="AlphaFoldDB" id="A0A0C1TM68"/>
<evidence type="ECO:0000259" key="2">
    <source>
        <dbReference type="SMART" id="SM00382"/>
    </source>
</evidence>
<dbReference type="PANTHER" id="PTHR35894:SF1">
    <property type="entry name" value="PHOSPHORIBULOKINASE _ URIDINE KINASE FAMILY"/>
    <property type="match status" value="1"/>
</dbReference>
<dbReference type="Proteomes" id="UP000031433">
    <property type="component" value="Unassembled WGS sequence"/>
</dbReference>
<dbReference type="EMBL" id="JXBL01000001">
    <property type="protein sequence ID" value="KIE41984.1"/>
    <property type="molecule type" value="Genomic_DNA"/>
</dbReference>
<dbReference type="GO" id="GO:0016887">
    <property type="term" value="F:ATP hydrolysis activity"/>
    <property type="evidence" value="ECO:0007669"/>
    <property type="project" value="InterPro"/>
</dbReference>